<dbReference type="PANTHER" id="PTHR23022:SF135">
    <property type="entry name" value="SI:DKEY-77F5.3"/>
    <property type="match status" value="1"/>
</dbReference>
<dbReference type="InterPro" id="IPR052338">
    <property type="entry name" value="Transposase_5"/>
</dbReference>
<feature type="domain" description="Transposase Tc1-like" evidence="1">
    <location>
        <begin position="6"/>
        <end position="80"/>
    </location>
</feature>
<dbReference type="GO" id="GO:0015074">
    <property type="term" value="P:DNA integration"/>
    <property type="evidence" value="ECO:0007669"/>
    <property type="project" value="InterPro"/>
</dbReference>
<evidence type="ECO:0000259" key="2">
    <source>
        <dbReference type="Pfam" id="PF13358"/>
    </source>
</evidence>
<organism evidence="3 4">
    <name type="scientific">Daphnia magna</name>
    <dbReference type="NCBI Taxonomy" id="35525"/>
    <lineage>
        <taxon>Eukaryota</taxon>
        <taxon>Metazoa</taxon>
        <taxon>Ecdysozoa</taxon>
        <taxon>Arthropoda</taxon>
        <taxon>Crustacea</taxon>
        <taxon>Branchiopoda</taxon>
        <taxon>Diplostraca</taxon>
        <taxon>Cladocera</taxon>
        <taxon>Anomopoda</taxon>
        <taxon>Daphniidae</taxon>
        <taxon>Daphnia</taxon>
    </lineage>
</organism>
<gene>
    <name evidence="3" type="ORF">APZ42_013747</name>
</gene>
<keyword evidence="4" id="KW-1185">Reference proteome</keyword>
<proteinExistence type="predicted"/>
<dbReference type="GO" id="GO:0003677">
    <property type="term" value="F:DNA binding"/>
    <property type="evidence" value="ECO:0007669"/>
    <property type="project" value="InterPro"/>
</dbReference>
<dbReference type="InterPro" id="IPR038717">
    <property type="entry name" value="Tc1-like_DDE_dom"/>
</dbReference>
<dbReference type="Proteomes" id="UP000076858">
    <property type="component" value="Unassembled WGS sequence"/>
</dbReference>
<dbReference type="EMBL" id="LRGB01000327">
    <property type="protein sequence ID" value="KZS19735.1"/>
    <property type="molecule type" value="Genomic_DNA"/>
</dbReference>
<reference evidence="3 4" key="1">
    <citation type="submission" date="2016-03" db="EMBL/GenBank/DDBJ databases">
        <title>EvidentialGene: Evidence-directed Construction of Genes on Genomes.</title>
        <authorList>
            <person name="Gilbert D.G."/>
            <person name="Choi J.-H."/>
            <person name="Mockaitis K."/>
            <person name="Colbourne J."/>
            <person name="Pfrender M."/>
        </authorList>
    </citation>
    <scope>NUCLEOTIDE SEQUENCE [LARGE SCALE GENOMIC DNA]</scope>
    <source>
        <strain evidence="3 4">Xinb3</strain>
        <tissue evidence="3">Complete organism</tissue>
    </source>
</reference>
<evidence type="ECO:0000313" key="4">
    <source>
        <dbReference type="Proteomes" id="UP000076858"/>
    </source>
</evidence>
<sequence length="283" mass="33064">MTAKDQRYVLLMAKRNRFKTLPVLHEEYNCGRKIKEQVCETVLRNSLAKNALNGRVAAKKPLLRSANIKKRLAFAKAHVDWSEKQWSRVLFTDESKFEFFGNKRRIYVRRFANERFKNYCLKPTVKHGGGSVMVWGGICVRGVTRLKLIVGKMDSSAYKTILQYNVLPDGVRLLGKGFILQQDNDPKHKEKRVMRYLTNKENDGTIKNMIWPPQSPDLNPIEQIWDHLDTSVRRICRLTSRNFFEQLQNCWHSISRKTLKKYVFSMRDRCLAVIAAKGGHTRF</sequence>
<accession>A0A162QJC5</accession>
<dbReference type="Pfam" id="PF01498">
    <property type="entry name" value="HTH_Tnp_Tc3_2"/>
    <property type="match status" value="1"/>
</dbReference>
<evidence type="ECO:0000259" key="1">
    <source>
        <dbReference type="Pfam" id="PF01498"/>
    </source>
</evidence>
<evidence type="ECO:0000313" key="3">
    <source>
        <dbReference type="EMBL" id="KZS19735.1"/>
    </source>
</evidence>
<dbReference type="InterPro" id="IPR036397">
    <property type="entry name" value="RNaseH_sf"/>
</dbReference>
<protein>
    <submittedName>
        <fullName evidence="3">Uncharacterized protein</fullName>
    </submittedName>
</protein>
<dbReference type="STRING" id="35525.A0A162QJC5"/>
<dbReference type="PANTHER" id="PTHR23022">
    <property type="entry name" value="TRANSPOSABLE ELEMENT-RELATED"/>
    <property type="match status" value="1"/>
</dbReference>
<feature type="domain" description="Tc1-like transposase DDE" evidence="2">
    <location>
        <begin position="88"/>
        <end position="234"/>
    </location>
</feature>
<name>A0A162QJC5_9CRUS</name>
<dbReference type="InterPro" id="IPR002492">
    <property type="entry name" value="Transposase_Tc1-like"/>
</dbReference>
<dbReference type="Gene3D" id="3.30.420.10">
    <property type="entry name" value="Ribonuclease H-like superfamily/Ribonuclease H"/>
    <property type="match status" value="1"/>
</dbReference>
<comment type="caution">
    <text evidence="3">The sequence shown here is derived from an EMBL/GenBank/DDBJ whole genome shotgun (WGS) entry which is preliminary data.</text>
</comment>
<dbReference type="AlphaFoldDB" id="A0A162QJC5"/>
<dbReference type="GO" id="GO:0006313">
    <property type="term" value="P:DNA transposition"/>
    <property type="evidence" value="ECO:0007669"/>
    <property type="project" value="InterPro"/>
</dbReference>
<dbReference type="Pfam" id="PF13358">
    <property type="entry name" value="DDE_3"/>
    <property type="match status" value="1"/>
</dbReference>